<evidence type="ECO:0000256" key="2">
    <source>
        <dbReference type="SAM" id="SignalP"/>
    </source>
</evidence>
<organism evidence="4 5">
    <name type="scientific">Aureliella helgolandensis</name>
    <dbReference type="NCBI Taxonomy" id="2527968"/>
    <lineage>
        <taxon>Bacteria</taxon>
        <taxon>Pseudomonadati</taxon>
        <taxon>Planctomycetota</taxon>
        <taxon>Planctomycetia</taxon>
        <taxon>Pirellulales</taxon>
        <taxon>Pirellulaceae</taxon>
        <taxon>Aureliella</taxon>
    </lineage>
</organism>
<dbReference type="Gene3D" id="3.10.20.310">
    <property type="entry name" value="membrane protein fhac"/>
    <property type="match status" value="5"/>
</dbReference>
<dbReference type="GO" id="GO:0019867">
    <property type="term" value="C:outer membrane"/>
    <property type="evidence" value="ECO:0007669"/>
    <property type="project" value="InterPro"/>
</dbReference>
<accession>A0A518G5R2</accession>
<dbReference type="RefSeq" id="WP_197356607.1">
    <property type="nucleotide sequence ID" value="NZ_CP036298.1"/>
</dbReference>
<evidence type="ECO:0000313" key="4">
    <source>
        <dbReference type="EMBL" id="QDV23928.1"/>
    </source>
</evidence>
<feature type="region of interest" description="Disordered" evidence="1">
    <location>
        <begin position="449"/>
        <end position="475"/>
    </location>
</feature>
<gene>
    <name evidence="4" type="primary">bamA</name>
    <name evidence="4" type="ORF">Q31a_22380</name>
</gene>
<feature type="chain" id="PRO_5021910625" evidence="2">
    <location>
        <begin position="34"/>
        <end position="475"/>
    </location>
</feature>
<dbReference type="KEGG" id="ahel:Q31a_22380"/>
<feature type="domain" description="POTRA" evidence="3">
    <location>
        <begin position="227"/>
        <end position="312"/>
    </location>
</feature>
<reference evidence="4 5" key="1">
    <citation type="submission" date="2019-02" db="EMBL/GenBank/DDBJ databases">
        <title>Deep-cultivation of Planctomycetes and their phenomic and genomic characterization uncovers novel biology.</title>
        <authorList>
            <person name="Wiegand S."/>
            <person name="Jogler M."/>
            <person name="Boedeker C."/>
            <person name="Pinto D."/>
            <person name="Vollmers J."/>
            <person name="Rivas-Marin E."/>
            <person name="Kohn T."/>
            <person name="Peeters S.H."/>
            <person name="Heuer A."/>
            <person name="Rast P."/>
            <person name="Oberbeckmann S."/>
            <person name="Bunk B."/>
            <person name="Jeske O."/>
            <person name="Meyerdierks A."/>
            <person name="Storesund J.E."/>
            <person name="Kallscheuer N."/>
            <person name="Luecker S."/>
            <person name="Lage O.M."/>
            <person name="Pohl T."/>
            <person name="Merkel B.J."/>
            <person name="Hornburger P."/>
            <person name="Mueller R.-W."/>
            <person name="Bruemmer F."/>
            <person name="Labrenz M."/>
            <person name="Spormann A.M."/>
            <person name="Op den Camp H."/>
            <person name="Overmann J."/>
            <person name="Amann R."/>
            <person name="Jetten M.S.M."/>
            <person name="Mascher T."/>
            <person name="Medema M.H."/>
            <person name="Devos D.P."/>
            <person name="Kaster A.-K."/>
            <person name="Ovreas L."/>
            <person name="Rohde M."/>
            <person name="Galperin M.Y."/>
            <person name="Jogler C."/>
        </authorList>
    </citation>
    <scope>NUCLEOTIDE SEQUENCE [LARGE SCALE GENOMIC DNA]</scope>
    <source>
        <strain evidence="4 5">Q31a</strain>
    </source>
</reference>
<evidence type="ECO:0000259" key="3">
    <source>
        <dbReference type="Pfam" id="PF07244"/>
    </source>
</evidence>
<feature type="domain" description="POTRA" evidence="3">
    <location>
        <begin position="146"/>
        <end position="222"/>
    </location>
</feature>
<keyword evidence="5" id="KW-1185">Reference proteome</keyword>
<name>A0A518G5R2_9BACT</name>
<evidence type="ECO:0000313" key="5">
    <source>
        <dbReference type="Proteomes" id="UP000318017"/>
    </source>
</evidence>
<proteinExistence type="predicted"/>
<sequence precursor="true">MQSWQNIIQRRFHSRLVLIVCGVVCATSSYAAAQGPGGGGGGGGAAAPAFNDPKFRDRVWEAGGPRLSGLHTGKLVKAVVIKGNETVSQHKILSHMQTRVDRNYDERQLQSDIHALYGTELFRTITPKFIDYKDGVVVELLVVENPTVTEVVFHGNTRLDESMLSKHCGIKVGDPANPFSVDMARQRLVDLYLEKGLNQVAIEVREGNRKDDRRVFFDIYEGPVERVWDIKLIGNSVFSTSLLKTKIRSKDARGGATPYMGNVANWEKFDNDKTILVAYYRSLGYFQAKVDYFYDYYDDGNFLDLTFVISEGQQYKVRNVTIVGNHYEPFTTEVLMAALETKAGDAFNLGRMSRDQRKLRNDYYGREGFVFVDIVPEPRFLDEPGMLDLVFKINEGDRYRAGEINVHIEGDSSHTAHNVVLNMMGIREGQFIDLKELEDSERRLKASQIFESNPAMGEPPRIEVRPPDAQDLEEF</sequence>
<feature type="signal peptide" evidence="2">
    <location>
        <begin position="1"/>
        <end position="33"/>
    </location>
</feature>
<protein>
    <submittedName>
        <fullName evidence="4">Outer membrane protein assembly factor BamA</fullName>
    </submittedName>
</protein>
<dbReference type="Proteomes" id="UP000318017">
    <property type="component" value="Chromosome"/>
</dbReference>
<dbReference type="Pfam" id="PF07244">
    <property type="entry name" value="POTRA"/>
    <property type="match status" value="3"/>
</dbReference>
<evidence type="ECO:0000256" key="1">
    <source>
        <dbReference type="SAM" id="MobiDB-lite"/>
    </source>
</evidence>
<dbReference type="AlphaFoldDB" id="A0A518G5R2"/>
<feature type="domain" description="POTRA" evidence="3">
    <location>
        <begin position="315"/>
        <end position="396"/>
    </location>
</feature>
<keyword evidence="2" id="KW-0732">Signal</keyword>
<dbReference type="InterPro" id="IPR010827">
    <property type="entry name" value="BamA/TamA_POTRA"/>
</dbReference>
<dbReference type="EMBL" id="CP036298">
    <property type="protein sequence ID" value="QDV23928.1"/>
    <property type="molecule type" value="Genomic_DNA"/>
</dbReference>